<dbReference type="GO" id="GO:0008324">
    <property type="term" value="F:monoatomic cation transmembrane transporter activity"/>
    <property type="evidence" value="ECO:0007669"/>
    <property type="project" value="InterPro"/>
</dbReference>
<organism evidence="9 10">
    <name type="scientific">Candidatus Thiodiazotropha endoloripes</name>
    <dbReference type="NCBI Taxonomy" id="1818881"/>
    <lineage>
        <taxon>Bacteria</taxon>
        <taxon>Pseudomonadati</taxon>
        <taxon>Pseudomonadota</taxon>
        <taxon>Gammaproteobacteria</taxon>
        <taxon>Chromatiales</taxon>
        <taxon>Sedimenticolaceae</taxon>
        <taxon>Candidatus Thiodiazotropha</taxon>
    </lineage>
</organism>
<keyword evidence="5 8" id="KW-0812">Transmembrane</keyword>
<feature type="transmembrane region" description="Helical" evidence="8">
    <location>
        <begin position="493"/>
        <end position="514"/>
    </location>
</feature>
<proteinExistence type="inferred from homology"/>
<dbReference type="InterPro" id="IPR004763">
    <property type="entry name" value="CusA-like"/>
</dbReference>
<gene>
    <name evidence="9" type="ORF">A3196_04650</name>
</gene>
<comment type="subcellular location">
    <subcellularLocation>
        <location evidence="1">Cell membrane</location>
        <topology evidence="1">Multi-pass membrane protein</topology>
    </subcellularLocation>
</comment>
<dbReference type="Proteomes" id="UP000094849">
    <property type="component" value="Unassembled WGS sequence"/>
</dbReference>
<dbReference type="Pfam" id="PF00873">
    <property type="entry name" value="ACR_tran"/>
    <property type="match status" value="1"/>
</dbReference>
<dbReference type="GO" id="GO:0005886">
    <property type="term" value="C:plasma membrane"/>
    <property type="evidence" value="ECO:0007669"/>
    <property type="project" value="UniProtKB-SubCell"/>
</dbReference>
<feature type="transmembrane region" description="Helical" evidence="8">
    <location>
        <begin position="883"/>
        <end position="900"/>
    </location>
</feature>
<dbReference type="Gene3D" id="3.30.70.1440">
    <property type="entry name" value="Multidrug efflux transporter AcrB pore domain"/>
    <property type="match status" value="1"/>
</dbReference>
<dbReference type="PRINTS" id="PR00702">
    <property type="entry name" value="ACRIFLAVINRP"/>
</dbReference>
<dbReference type="OrthoDB" id="9758757at2"/>
<feature type="transmembrane region" description="Helical" evidence="8">
    <location>
        <begin position="361"/>
        <end position="384"/>
    </location>
</feature>
<keyword evidence="4" id="KW-1003">Cell membrane</keyword>
<evidence type="ECO:0000313" key="10">
    <source>
        <dbReference type="Proteomes" id="UP000094849"/>
    </source>
</evidence>
<dbReference type="STRING" id="1818881.A3196_04650"/>
<feature type="transmembrane region" description="Helical" evidence="8">
    <location>
        <begin position="933"/>
        <end position="957"/>
    </location>
</feature>
<dbReference type="RefSeq" id="WP_069003125.1">
    <property type="nucleotide sequence ID" value="NZ_LVJW01000006.1"/>
</dbReference>
<evidence type="ECO:0000256" key="2">
    <source>
        <dbReference type="ARBA" id="ARBA00010942"/>
    </source>
</evidence>
<sequence length="1066" mass="116886">MSEQQSIVGDDPARSFVAKVIAWSVRNQLIVMIFTAGLAVAGLLALQRTPLDAIPDLSDTQVIIRTDFAGQAPQIVEDLVTYPLSATLLGLPKTEAVRGFSMFGTSFVYVIFQDGVDDYWARSRVAEALATVQKDLPQNATPRLGPDATGVGWIYQYALLDRSGRHDLAELRALQDWFLRFELATVAGVSEVASVGGFVREYQVLIDPNRLRAFDIPLVRVRQAVQAASMEVGGRVIERAETELMIRSRGYITSLQDLQRVVVQARNGTPVLLTDVARVIEGPELRRGLVELNGEGEVVGGIVVMRSGENALNVIKALEQKLQALQQGLPAGVEIQTVYDRAPLIRGAVDYLNHKLLEEGLVVALVCFIFLLHVRSAFVAIITLPLGVLGAFMVMSAQGITANIMSLGGIAIAIGAMVDASIVMVENAHRRLSDMPGSVGRKAQNAAILQSAKEVGPGLFFSLLIITVSFLPVFALTGESYRLFSPLAYTKTYAMAFASLLSVTLVPILMLWLIRGRIFREESNPLNRFFVALYKPILEFSMKWRVFTLAVAIAGIASLWYPYNKLGTEFMPALYEGELLYMPTTLPGVSISKAKEILAQTNRLILTLPEVDQVFGKVGRADTATDPAPISMIESWIRLKPKPEWRPGMTVGSLTKQLDERVNLPGLVNSWGYPIKIRMDMISTGIRTPVGIKISGQDLNQIGRIALDVEAVVKQVPGTRSAFADRVTGGKYLEIIPNRDELARRNIDLGLFQSIIQTALGGMKVAESVQGRERYNIMLRYDRPFRESIHQLSDILVPTPGGMHIPLGEVATIEYAPGPPMIKSEDARLTGWVFVDIDERDIGSYVDEARMRVAEQVDLPPGYAITWSGQYEQMLEARERLQVAIPAAVAIILVLLMIHFGRTDRTVMVMTALPFGLVGGLWAVYLAGYNLSVAVAVGFIALGGIAVETAVVMLIYIDQQVRQLPPVDHKTLFAAIMAGAVRRVRPKLMTVSVIIAGLLPIFFTEGPGSDVMRRIALPMVGGMLSTTVMTLIVIPVIYLIWESRRLPLSTENSTGDNDLSQQPQEV</sequence>
<feature type="transmembrane region" description="Helical" evidence="8">
    <location>
        <begin position="29"/>
        <end position="46"/>
    </location>
</feature>
<dbReference type="GO" id="GO:0042910">
    <property type="term" value="F:xenobiotic transmembrane transporter activity"/>
    <property type="evidence" value="ECO:0007669"/>
    <property type="project" value="TreeGrafter"/>
</dbReference>
<keyword evidence="7 8" id="KW-0472">Membrane</keyword>
<dbReference type="InterPro" id="IPR001036">
    <property type="entry name" value="Acrflvin-R"/>
</dbReference>
<dbReference type="AlphaFoldDB" id="A0A1E2UMZ6"/>
<feature type="transmembrane region" description="Helical" evidence="8">
    <location>
        <begin position="459"/>
        <end position="481"/>
    </location>
</feature>
<reference evidence="9 10" key="1">
    <citation type="submission" date="2016-03" db="EMBL/GenBank/DDBJ databases">
        <title>Chemosynthetic sulphur-oxidizing symbionts of marine invertebrate animals are capable of nitrogen fixation.</title>
        <authorList>
            <person name="Petersen J.M."/>
            <person name="Kemper A."/>
            <person name="Gruber-Vodicka H."/>
            <person name="Cardini U."/>
            <person name="Geest Mvander."/>
            <person name="Kleiner M."/>
            <person name="Bulgheresi S."/>
            <person name="Fussmann M."/>
            <person name="Herbold C."/>
            <person name="Seah B.K.B."/>
            <person name="Antony C.Paul."/>
            <person name="Liu D."/>
            <person name="Belitz A."/>
            <person name="Weber M."/>
        </authorList>
    </citation>
    <scope>NUCLEOTIDE SEQUENCE [LARGE SCALE GENOMIC DNA]</scope>
    <source>
        <strain evidence="9">G_D</strain>
    </source>
</reference>
<feature type="transmembrane region" description="Helical" evidence="8">
    <location>
        <begin position="986"/>
        <end position="1003"/>
    </location>
</feature>
<dbReference type="Gene3D" id="3.30.2090.10">
    <property type="entry name" value="Multidrug efflux transporter AcrB TolC docking domain, DN and DC subdomains"/>
    <property type="match status" value="2"/>
</dbReference>
<dbReference type="InterPro" id="IPR027463">
    <property type="entry name" value="AcrB_DN_DC_subdom"/>
</dbReference>
<dbReference type="Gene3D" id="3.30.70.1320">
    <property type="entry name" value="Multidrug efflux transporter AcrB pore domain like"/>
    <property type="match status" value="1"/>
</dbReference>
<evidence type="ECO:0000256" key="5">
    <source>
        <dbReference type="ARBA" id="ARBA00022692"/>
    </source>
</evidence>
<comment type="similarity">
    <text evidence="2">Belongs to the resistance-nodulation-cell division (RND) (TC 2.A.6) family.</text>
</comment>
<feature type="transmembrane region" description="Helical" evidence="8">
    <location>
        <begin position="907"/>
        <end position="927"/>
    </location>
</feature>
<dbReference type="NCBIfam" id="TIGR00914">
    <property type="entry name" value="2A0601"/>
    <property type="match status" value="1"/>
</dbReference>
<accession>A0A1E2UMZ6</accession>
<evidence type="ECO:0000256" key="6">
    <source>
        <dbReference type="ARBA" id="ARBA00022989"/>
    </source>
</evidence>
<feature type="transmembrane region" description="Helical" evidence="8">
    <location>
        <begin position="1015"/>
        <end position="1041"/>
    </location>
</feature>
<evidence type="ECO:0000256" key="4">
    <source>
        <dbReference type="ARBA" id="ARBA00022475"/>
    </source>
</evidence>
<protein>
    <submittedName>
        <fullName evidence="9">Cation transporter</fullName>
    </submittedName>
</protein>
<comment type="caution">
    <text evidence="9">The sequence shown here is derived from an EMBL/GenBank/DDBJ whole genome shotgun (WGS) entry which is preliminary data.</text>
</comment>
<dbReference type="PANTHER" id="PTHR32063:SF19">
    <property type="entry name" value="CATION EFFLUX SYSTEM PROTEIN CUSA"/>
    <property type="match status" value="1"/>
</dbReference>
<dbReference type="EMBL" id="LVJZ01000003">
    <property type="protein sequence ID" value="ODB96113.1"/>
    <property type="molecule type" value="Genomic_DNA"/>
</dbReference>
<evidence type="ECO:0000313" key="9">
    <source>
        <dbReference type="EMBL" id="ODB96113.1"/>
    </source>
</evidence>
<dbReference type="SUPFAM" id="SSF82866">
    <property type="entry name" value="Multidrug efflux transporter AcrB transmembrane domain"/>
    <property type="match status" value="2"/>
</dbReference>
<keyword evidence="3" id="KW-0813">Transport</keyword>
<evidence type="ECO:0000256" key="8">
    <source>
        <dbReference type="SAM" id="Phobius"/>
    </source>
</evidence>
<dbReference type="SUPFAM" id="SSF82693">
    <property type="entry name" value="Multidrug efflux transporter AcrB pore domain, PN1, PN2, PC1 and PC2 subdomains"/>
    <property type="match status" value="2"/>
</dbReference>
<evidence type="ECO:0000256" key="7">
    <source>
        <dbReference type="ARBA" id="ARBA00023136"/>
    </source>
</evidence>
<dbReference type="SUPFAM" id="SSF82714">
    <property type="entry name" value="Multidrug efflux transporter AcrB TolC docking domain, DN and DC subdomains"/>
    <property type="match status" value="2"/>
</dbReference>
<dbReference type="Gene3D" id="1.20.1640.10">
    <property type="entry name" value="Multidrug efflux transporter AcrB transmembrane domain"/>
    <property type="match status" value="2"/>
</dbReference>
<keyword evidence="10" id="KW-1185">Reference proteome</keyword>
<feature type="transmembrane region" description="Helical" evidence="8">
    <location>
        <begin position="544"/>
        <end position="563"/>
    </location>
</feature>
<dbReference type="PANTHER" id="PTHR32063">
    <property type="match status" value="1"/>
</dbReference>
<dbReference type="Gene3D" id="3.30.70.1430">
    <property type="entry name" value="Multidrug efflux transporter AcrB pore domain"/>
    <property type="match status" value="2"/>
</dbReference>
<keyword evidence="6 8" id="KW-1133">Transmembrane helix</keyword>
<evidence type="ECO:0000256" key="3">
    <source>
        <dbReference type="ARBA" id="ARBA00022448"/>
    </source>
</evidence>
<evidence type="ECO:0000256" key="1">
    <source>
        <dbReference type="ARBA" id="ARBA00004651"/>
    </source>
</evidence>
<feature type="transmembrane region" description="Helical" evidence="8">
    <location>
        <begin position="404"/>
        <end position="425"/>
    </location>
</feature>
<name>A0A1E2UMZ6_9GAMM</name>